<dbReference type="Proteomes" id="UP000011528">
    <property type="component" value="Unassembled WGS sequence"/>
</dbReference>
<dbReference type="RefSeq" id="WP_007995857.1">
    <property type="nucleotide sequence ID" value="NZ_AOJJ01000071.1"/>
</dbReference>
<accession>M0PL39</accession>
<evidence type="ECO:0000259" key="1">
    <source>
        <dbReference type="Pfam" id="PF12850"/>
    </source>
</evidence>
<sequence>MAKYVISDTHFDDPKMVDDLNRPFECVEEMNNSLIDKWNSIVEETDTVYHVGDLLGDKPTENRENHALFRLDQLNGEIHLIAGNHPPVSKSQFTNSSIDIISSQKLNFEGYNFYFTHKTEHAPDEWDGWIISGHEHGNPAKYPFIDPETQRVNVACERVEYRPLLLSDIVSYIETGRRYETLTDTHSS</sequence>
<dbReference type="Gene3D" id="3.60.21.10">
    <property type="match status" value="1"/>
</dbReference>
<dbReference type="Pfam" id="PF12850">
    <property type="entry name" value="Metallophos_2"/>
    <property type="match status" value="1"/>
</dbReference>
<proteinExistence type="predicted"/>
<dbReference type="AlphaFoldDB" id="M0PL39"/>
<dbReference type="InterPro" id="IPR029052">
    <property type="entry name" value="Metallo-depent_PP-like"/>
</dbReference>
<organism evidence="2 3">
    <name type="scientific">Halorubrum distributum JCM 13916</name>
    <dbReference type="NCBI Taxonomy" id="1230455"/>
    <lineage>
        <taxon>Archaea</taxon>
        <taxon>Methanobacteriati</taxon>
        <taxon>Methanobacteriota</taxon>
        <taxon>Stenosarchaea group</taxon>
        <taxon>Halobacteria</taxon>
        <taxon>Halobacteriales</taxon>
        <taxon>Haloferacaceae</taxon>
        <taxon>Halorubrum</taxon>
        <taxon>Halorubrum distributum group</taxon>
    </lineage>
</organism>
<dbReference type="InterPro" id="IPR024654">
    <property type="entry name" value="Calcineurin-like_PHP_lpxH"/>
</dbReference>
<reference evidence="2 3" key="1">
    <citation type="journal article" date="2014" name="PLoS Genet.">
        <title>Phylogenetically driven sequencing of extremely halophilic archaea reveals strategies for static and dynamic osmo-response.</title>
        <authorList>
            <person name="Becker E.A."/>
            <person name="Seitzer P.M."/>
            <person name="Tritt A."/>
            <person name="Larsen D."/>
            <person name="Krusor M."/>
            <person name="Yao A.I."/>
            <person name="Wu D."/>
            <person name="Madern D."/>
            <person name="Eisen J.A."/>
            <person name="Darling A.E."/>
            <person name="Facciotti M.T."/>
        </authorList>
    </citation>
    <scope>NUCLEOTIDE SEQUENCE [LARGE SCALE GENOMIC DNA]</scope>
    <source>
        <strain evidence="2 3">JCM 13916</strain>
    </source>
</reference>
<evidence type="ECO:0000313" key="3">
    <source>
        <dbReference type="Proteomes" id="UP000011528"/>
    </source>
</evidence>
<name>M0PL39_9EURY</name>
<protein>
    <recommendedName>
        <fullName evidence="1">Calcineurin-like phosphoesterase domain-containing protein</fullName>
    </recommendedName>
</protein>
<feature type="domain" description="Calcineurin-like phosphoesterase" evidence="1">
    <location>
        <begin position="1"/>
        <end position="121"/>
    </location>
</feature>
<evidence type="ECO:0000313" key="2">
    <source>
        <dbReference type="EMBL" id="EMA70339.1"/>
    </source>
</evidence>
<dbReference type="EMBL" id="AOJJ01000071">
    <property type="protein sequence ID" value="EMA70339.1"/>
    <property type="molecule type" value="Genomic_DNA"/>
</dbReference>
<comment type="caution">
    <text evidence="2">The sequence shown here is derived from an EMBL/GenBank/DDBJ whole genome shotgun (WGS) entry which is preliminary data.</text>
</comment>
<gene>
    <name evidence="2" type="ORF">C462_10847</name>
</gene>
<dbReference type="SUPFAM" id="SSF56300">
    <property type="entry name" value="Metallo-dependent phosphatases"/>
    <property type="match status" value="1"/>
</dbReference>